<feature type="compositionally biased region" description="Low complexity" evidence="4">
    <location>
        <begin position="853"/>
        <end position="876"/>
    </location>
</feature>
<evidence type="ECO:0000256" key="2">
    <source>
        <dbReference type="ARBA" id="ARBA00023043"/>
    </source>
</evidence>
<evidence type="ECO:0000256" key="1">
    <source>
        <dbReference type="ARBA" id="ARBA00022737"/>
    </source>
</evidence>
<protein>
    <submittedName>
        <fullName evidence="5">Uncharacterized protein</fullName>
    </submittedName>
</protein>
<feature type="repeat" description="ANK" evidence="3">
    <location>
        <begin position="629"/>
        <end position="661"/>
    </location>
</feature>
<evidence type="ECO:0000313" key="5">
    <source>
        <dbReference type="EMBL" id="CAK0846606.1"/>
    </source>
</evidence>
<feature type="region of interest" description="Disordered" evidence="4">
    <location>
        <begin position="336"/>
        <end position="361"/>
    </location>
</feature>
<evidence type="ECO:0000313" key="6">
    <source>
        <dbReference type="Proteomes" id="UP001189429"/>
    </source>
</evidence>
<feature type="region of interest" description="Disordered" evidence="4">
    <location>
        <begin position="1"/>
        <end position="40"/>
    </location>
</feature>
<comment type="caution">
    <text evidence="5">The sequence shown here is derived from an EMBL/GenBank/DDBJ whole genome shotgun (WGS) entry which is preliminary data.</text>
</comment>
<dbReference type="Proteomes" id="UP001189429">
    <property type="component" value="Unassembled WGS sequence"/>
</dbReference>
<accession>A0ABN9TKU6</accession>
<keyword evidence="2 3" id="KW-0040">ANK repeat</keyword>
<dbReference type="Gene3D" id="1.25.40.20">
    <property type="entry name" value="Ankyrin repeat-containing domain"/>
    <property type="match status" value="1"/>
</dbReference>
<keyword evidence="1" id="KW-0677">Repeat</keyword>
<dbReference type="PROSITE" id="PS50297">
    <property type="entry name" value="ANK_REP_REGION"/>
    <property type="match status" value="1"/>
</dbReference>
<dbReference type="SUPFAM" id="SSF48403">
    <property type="entry name" value="Ankyrin repeat"/>
    <property type="match status" value="1"/>
</dbReference>
<gene>
    <name evidence="5" type="ORF">PCOR1329_LOCUS40067</name>
</gene>
<dbReference type="EMBL" id="CAUYUJ010014837">
    <property type="protein sequence ID" value="CAK0846606.1"/>
    <property type="molecule type" value="Genomic_DNA"/>
</dbReference>
<proteinExistence type="predicted"/>
<sequence length="876" mass="94593">MGHSSRDCPKRTKPPCKGSNMFAAKPYKQGQRTARQEATPPVLTAQPMIEGDEIWSEVDVLLASWSRGDGRANLIAKLARRGKQDVDADDIDEAEDEENAVEARACHAPVCGALDSGCGMALIGSETLSEHEKVAVLQPEWEEDAPTVRFKSYGGKIRRGQKAFWINWRIPRAKKRVETLVYAIEGKARLLISKQAMKMLQANLELGENRLWHGRLQASVPAREAEGSGRYEVDLLGREFERSPDPDATVDDARVRIGGRGMRDLGSFEKVTGRGACAPAGARELVGSPLPGIGIALPRWTQIYLARLIKKMLSGLSKASAIHHAGEEVRKSAVTDADRFDAADAGDPTERSDSSDGSREVSISISLPRACGVSGDEEAPILAVTETEVSSRKEALMVAFAANPRTVRRLLQSLTDAETARPELVSCVAATRKMMIKVPAGVTDSGLRSNRRMKATLSYHNSSSYVQVLRPAAIEDTIVSQIIELERSYYDNIESGSTCKVEMPSGIEHLRPVMRFPPREADGQGTMVSSVNKEEKVGFIKLERPTLPKEGPSYQEASACTACSVIGNMSNYPDQRDALLRIRRETFGLDMIALEGPGTPLRAAVQGRATDFVQALLKARADANESDDKGVSLLHVAAFDGAPELCGALLEAGACANAKDRHGQTPLFFAPSGEVCELLHKYGAACDQTNQKGQLALHLAGRAGLSDVLAWLAQPGHMPEPMLEQKDVHGATAAYYAHHAGVPKEFLMRHRLLSLESPESPERRGGSRGAAPGGLQRLPQLPEVEDEDAESPPGTARRLRPSIGGEPGPQAAEEEDARQQQLRHRAAVRIQAAARAALGRWHPRVGAGRPAEVPLLTLPVPGGPSEEGSSSSLPSD</sequence>
<dbReference type="InterPro" id="IPR036770">
    <property type="entry name" value="Ankyrin_rpt-contain_sf"/>
</dbReference>
<feature type="region of interest" description="Disordered" evidence="4">
    <location>
        <begin position="757"/>
        <end position="826"/>
    </location>
</feature>
<keyword evidence="6" id="KW-1185">Reference proteome</keyword>
<organism evidence="5 6">
    <name type="scientific">Prorocentrum cordatum</name>
    <dbReference type="NCBI Taxonomy" id="2364126"/>
    <lineage>
        <taxon>Eukaryota</taxon>
        <taxon>Sar</taxon>
        <taxon>Alveolata</taxon>
        <taxon>Dinophyceae</taxon>
        <taxon>Prorocentrales</taxon>
        <taxon>Prorocentraceae</taxon>
        <taxon>Prorocentrum</taxon>
    </lineage>
</organism>
<feature type="compositionally biased region" description="Basic and acidic residues" evidence="4">
    <location>
        <begin position="1"/>
        <end position="10"/>
    </location>
</feature>
<evidence type="ECO:0000256" key="3">
    <source>
        <dbReference type="PROSITE-ProRule" id="PRU00023"/>
    </source>
</evidence>
<dbReference type="PROSITE" id="PS50088">
    <property type="entry name" value="ANK_REPEAT"/>
    <property type="match status" value="1"/>
</dbReference>
<feature type="region of interest" description="Disordered" evidence="4">
    <location>
        <begin position="838"/>
        <end position="876"/>
    </location>
</feature>
<evidence type="ECO:0000256" key="4">
    <source>
        <dbReference type="SAM" id="MobiDB-lite"/>
    </source>
</evidence>
<dbReference type="InterPro" id="IPR002110">
    <property type="entry name" value="Ankyrin_rpt"/>
</dbReference>
<feature type="compositionally biased region" description="Basic and acidic residues" evidence="4">
    <location>
        <begin position="336"/>
        <end position="359"/>
    </location>
</feature>
<dbReference type="PANTHER" id="PTHR24198:SF165">
    <property type="entry name" value="ANKYRIN REPEAT-CONTAINING PROTEIN-RELATED"/>
    <property type="match status" value="1"/>
</dbReference>
<reference evidence="5" key="1">
    <citation type="submission" date="2023-10" db="EMBL/GenBank/DDBJ databases">
        <authorList>
            <person name="Chen Y."/>
            <person name="Shah S."/>
            <person name="Dougan E. K."/>
            <person name="Thang M."/>
            <person name="Chan C."/>
        </authorList>
    </citation>
    <scope>NUCLEOTIDE SEQUENCE [LARGE SCALE GENOMIC DNA]</scope>
</reference>
<name>A0ABN9TKU6_9DINO</name>
<dbReference type="PANTHER" id="PTHR24198">
    <property type="entry name" value="ANKYRIN REPEAT AND PROTEIN KINASE DOMAIN-CONTAINING PROTEIN"/>
    <property type="match status" value="1"/>
</dbReference>
<dbReference type="Pfam" id="PF12796">
    <property type="entry name" value="Ank_2"/>
    <property type="match status" value="1"/>
</dbReference>